<dbReference type="PROSITE" id="PS50112">
    <property type="entry name" value="PAS"/>
    <property type="match status" value="1"/>
</dbReference>
<evidence type="ECO:0000256" key="4">
    <source>
        <dbReference type="ARBA" id="ARBA00022801"/>
    </source>
</evidence>
<dbReference type="GO" id="GO:0006355">
    <property type="term" value="P:regulation of DNA-templated transcription"/>
    <property type="evidence" value="ECO:0007669"/>
    <property type="project" value="InterPro"/>
</dbReference>
<dbReference type="SMART" id="SM00471">
    <property type="entry name" value="HDc"/>
    <property type="match status" value="1"/>
</dbReference>
<dbReference type="AlphaFoldDB" id="A0A267E4S1"/>
<dbReference type="InterPro" id="IPR002073">
    <property type="entry name" value="PDEase_catalytic_dom"/>
</dbReference>
<dbReference type="InterPro" id="IPR000014">
    <property type="entry name" value="PAS"/>
</dbReference>
<feature type="binding site" evidence="8">
    <location>
        <position position="627"/>
    </location>
    <ligand>
        <name>Zn(2+)</name>
        <dbReference type="ChEBI" id="CHEBI:29105"/>
        <label>2</label>
    </ligand>
</feature>
<protein>
    <recommendedName>
        <fullName evidence="9">Phosphodiesterase</fullName>
        <ecNumber evidence="9">3.1.4.-</ecNumber>
    </recommendedName>
</protein>
<feature type="binding site" evidence="8">
    <location>
        <position position="590"/>
    </location>
    <ligand>
        <name>Zn(2+)</name>
        <dbReference type="ChEBI" id="CHEBI:29105"/>
        <label>1</label>
    </ligand>
</feature>
<feature type="active site" description="Proton donor" evidence="6">
    <location>
        <position position="586"/>
    </location>
</feature>
<evidence type="ECO:0000256" key="7">
    <source>
        <dbReference type="PIRSR" id="PIRSR623088-2"/>
    </source>
</evidence>
<dbReference type="Gene3D" id="3.30.450.20">
    <property type="entry name" value="PAS domain"/>
    <property type="match status" value="1"/>
</dbReference>
<evidence type="ECO:0000256" key="9">
    <source>
        <dbReference type="RuleBase" id="RU363067"/>
    </source>
</evidence>
<evidence type="ECO:0000259" key="11">
    <source>
        <dbReference type="PROSITE" id="PS50112"/>
    </source>
</evidence>
<dbReference type="GO" id="GO:0006198">
    <property type="term" value="P:cAMP catabolic process"/>
    <property type="evidence" value="ECO:0007669"/>
    <property type="project" value="UniProtKB-UniPathway"/>
</dbReference>
<dbReference type="PRINTS" id="PR00387">
    <property type="entry name" value="PDIESTERASE1"/>
</dbReference>
<dbReference type="GO" id="GO:0046872">
    <property type="term" value="F:metal ion binding"/>
    <property type="evidence" value="ECO:0007669"/>
    <property type="project" value="UniProtKB-KW"/>
</dbReference>
<proteinExistence type="inferred from homology"/>
<dbReference type="PROSITE" id="PS00126">
    <property type="entry name" value="PDEASE_I_1"/>
    <property type="match status" value="1"/>
</dbReference>
<evidence type="ECO:0000313" key="14">
    <source>
        <dbReference type="Proteomes" id="UP000215902"/>
    </source>
</evidence>
<feature type="compositionally biased region" description="Low complexity" evidence="10">
    <location>
        <begin position="12"/>
        <end position="21"/>
    </location>
</feature>
<evidence type="ECO:0000313" key="13">
    <source>
        <dbReference type="EMBL" id="PAA55897.1"/>
    </source>
</evidence>
<dbReference type="PANTHER" id="PTHR11347">
    <property type="entry name" value="CYCLIC NUCLEOTIDE PHOSPHODIESTERASE"/>
    <property type="match status" value="1"/>
</dbReference>
<feature type="binding site" evidence="7">
    <location>
        <position position="817"/>
    </location>
    <ligand>
        <name>AMP</name>
        <dbReference type="ChEBI" id="CHEBI:456215"/>
    </ligand>
</feature>
<accession>A0A267E4S1</accession>
<keyword evidence="4 9" id="KW-0378">Hydrolase</keyword>
<keyword evidence="14" id="KW-1185">Reference proteome</keyword>
<evidence type="ECO:0000259" key="12">
    <source>
        <dbReference type="PROSITE" id="PS51845"/>
    </source>
</evidence>
<comment type="caution">
    <text evidence="13">The sequence shown here is derived from an EMBL/GenBank/DDBJ whole genome shotgun (WGS) entry which is preliminary data.</text>
</comment>
<dbReference type="PROSITE" id="PS51845">
    <property type="entry name" value="PDEASE_I_2"/>
    <property type="match status" value="1"/>
</dbReference>
<evidence type="ECO:0000256" key="2">
    <source>
        <dbReference type="ARBA" id="ARBA00006437"/>
    </source>
</evidence>
<dbReference type="GO" id="GO:0007165">
    <property type="term" value="P:signal transduction"/>
    <property type="evidence" value="ECO:0007669"/>
    <property type="project" value="InterPro"/>
</dbReference>
<evidence type="ECO:0000256" key="5">
    <source>
        <dbReference type="ARBA" id="ARBA00023149"/>
    </source>
</evidence>
<feature type="region of interest" description="Disordered" evidence="10">
    <location>
        <begin position="352"/>
        <end position="371"/>
    </location>
</feature>
<dbReference type="Proteomes" id="UP000215902">
    <property type="component" value="Unassembled WGS sequence"/>
</dbReference>
<comment type="similarity">
    <text evidence="2">Belongs to the cyclic nucleotide phosphodiesterase family. PDE8 subfamily.</text>
</comment>
<feature type="binding site" evidence="7">
    <location>
        <begin position="586"/>
        <end position="590"/>
    </location>
    <ligand>
        <name>AMP</name>
        <dbReference type="ChEBI" id="CHEBI:456215"/>
    </ligand>
</feature>
<evidence type="ECO:0000256" key="8">
    <source>
        <dbReference type="PIRSR" id="PIRSR623088-3"/>
    </source>
</evidence>
<evidence type="ECO:0000256" key="10">
    <source>
        <dbReference type="SAM" id="MobiDB-lite"/>
    </source>
</evidence>
<dbReference type="InterPro" id="IPR035965">
    <property type="entry name" value="PAS-like_dom_sf"/>
</dbReference>
<dbReference type="Gene3D" id="1.10.1300.10">
    <property type="entry name" value="3'5'-cyclic nucleotide phosphodiesterase, catalytic domain"/>
    <property type="match status" value="1"/>
</dbReference>
<feature type="domain" description="PDEase" evidence="12">
    <location>
        <begin position="510"/>
        <end position="859"/>
    </location>
</feature>
<dbReference type="Pfam" id="PF23198">
    <property type="entry name" value="PDE8A_N"/>
    <property type="match status" value="1"/>
</dbReference>
<dbReference type="STRING" id="282301.A0A267E4S1"/>
<dbReference type="EMBL" id="NIVC01002690">
    <property type="protein sequence ID" value="PAA55897.1"/>
    <property type="molecule type" value="Genomic_DNA"/>
</dbReference>
<feature type="region of interest" description="Disordered" evidence="10">
    <location>
        <begin position="1"/>
        <end position="21"/>
    </location>
</feature>
<dbReference type="SUPFAM" id="SSF109604">
    <property type="entry name" value="HD-domain/PDEase-like"/>
    <property type="match status" value="1"/>
</dbReference>
<feature type="region of interest" description="Disordered" evidence="10">
    <location>
        <begin position="281"/>
        <end position="305"/>
    </location>
</feature>
<dbReference type="UniPathway" id="UPA00762">
    <property type="reaction ID" value="UER00747"/>
</dbReference>
<dbReference type="InterPro" id="IPR036971">
    <property type="entry name" value="PDEase_catalytic_dom_sf"/>
</dbReference>
<sequence>MGCGRSRHHSQHGAAASAAGAAASDGRRMYIRRGKSETAEPAKVSPSVNGMVPSDEPMTVLLVFAREDAQSVVFAKAAERLGLPCETVSGPEAAMESYICCRQDLVIIDRRRGASKQPQQLEFADSLVKAMRAVSQSEFTTFVAATGAASDGNSSSASLSELVRLGFDLKFPESVSVESCTELLTSVWHNNFQLQQKLAALTALFTALDACSDSVEITNEKGQIQYINAAQERLHGRSLSELLGRSCFEQQQQQQAAKFDKMPEESAALLQTLRKGREFEEDFCSPGRGGAAASGPASQQLQRRRQTRRYLPVKGRHGKMQHIVCVTTRCKEHLPTTAKPPPSSHQEICRHVGEEGEKTDDRSGKDIDSMKRSRSEMMGIIRKTSMQSMRSVSSIPLDASLFGALSRMAKIDCGTGKIGSQSLEAPIHKVIQLIGIAQQDSPPSVTSALDRVLEILHHATDLYSGELPATLEDKITSDYVGGLMIGARPADKKRSGHFGTRQSSLANMQSLSEIPEQFIGYLEGDDEWEFDILELERVTNNRPLVYLGMKILQRFNVCQLLQCSEDTMLNWLQVIQDNYHQENCYHNATHGADVMQSSAYFLERIRVKAALDEMDEAASLIGALVHDLDHPGRTNPFLINSRHRLALLYNDVSVLESHHVSLAFQLTTRDDRINIFKNLPPDEYKSLRQGIVDVVLATEMARHFEHVGKFANQIVAPLLAGRDSGPSDEASSGIGNMAAEEEALELLAKPENRALIMRVLIKCSDISNQCRPLKLCKEWSRRISEEYFQQTDEEKALDLPIVMPMFDRANCNLPQSQISFIDFFLREMFSVWHAFCDVPQLLDNMNNNYAYWKQLAAERSHGGSGSGNSEEQ</sequence>
<dbReference type="Pfam" id="PF00989">
    <property type="entry name" value="PAS"/>
    <property type="match status" value="1"/>
</dbReference>
<feature type="compositionally biased region" description="Basic residues" evidence="10">
    <location>
        <begin position="1"/>
        <end position="11"/>
    </location>
</feature>
<feature type="binding site" evidence="8">
    <location>
        <position position="626"/>
    </location>
    <ligand>
        <name>Zn(2+)</name>
        <dbReference type="ChEBI" id="CHEBI:29105"/>
        <label>1</label>
    </ligand>
</feature>
<organism evidence="13 14">
    <name type="scientific">Macrostomum lignano</name>
    <dbReference type="NCBI Taxonomy" id="282301"/>
    <lineage>
        <taxon>Eukaryota</taxon>
        <taxon>Metazoa</taxon>
        <taxon>Spiralia</taxon>
        <taxon>Lophotrochozoa</taxon>
        <taxon>Platyhelminthes</taxon>
        <taxon>Rhabditophora</taxon>
        <taxon>Macrostomorpha</taxon>
        <taxon>Macrostomida</taxon>
        <taxon>Macrostomidae</taxon>
        <taxon>Macrostomum</taxon>
    </lineage>
</organism>
<comment type="cofactor">
    <cofactor evidence="9">
        <name>a divalent metal cation</name>
        <dbReference type="ChEBI" id="CHEBI:60240"/>
    </cofactor>
    <text evidence="9">Binds 2 divalent metal cations per subunit. Site 1 may preferentially bind zinc ions, while site 2 has a preference for magnesium and/or manganese ions.</text>
</comment>
<gene>
    <name evidence="13" type="ORF">BOX15_Mlig033139g1</name>
</gene>
<keyword evidence="3 8" id="KW-0479">Metal-binding</keyword>
<dbReference type="OrthoDB" id="189220at2759"/>
<evidence type="ECO:0000256" key="3">
    <source>
        <dbReference type="ARBA" id="ARBA00022723"/>
    </source>
</evidence>
<dbReference type="GO" id="GO:0004114">
    <property type="term" value="F:3',5'-cyclic-nucleotide phosphodiesterase activity"/>
    <property type="evidence" value="ECO:0007669"/>
    <property type="project" value="InterPro"/>
</dbReference>
<dbReference type="EC" id="3.1.4.-" evidence="9"/>
<dbReference type="Pfam" id="PF00233">
    <property type="entry name" value="PDEase_I"/>
    <property type="match status" value="1"/>
</dbReference>
<dbReference type="InterPro" id="IPR057304">
    <property type="entry name" value="PDE8-like_REC_N"/>
</dbReference>
<feature type="binding site" evidence="7">
    <location>
        <position position="627"/>
    </location>
    <ligand>
        <name>AMP</name>
        <dbReference type="ChEBI" id="CHEBI:456215"/>
    </ligand>
</feature>
<feature type="binding site" evidence="7">
    <location>
        <position position="765"/>
    </location>
    <ligand>
        <name>AMP</name>
        <dbReference type="ChEBI" id="CHEBI:456215"/>
    </ligand>
</feature>
<comment type="pathway">
    <text evidence="1">Purine metabolism; 3',5'-cyclic AMP degradation; AMP from 3',5'-cyclic AMP: step 1/1.</text>
</comment>
<evidence type="ECO:0000256" key="6">
    <source>
        <dbReference type="PIRSR" id="PIRSR623088-1"/>
    </source>
</evidence>
<reference evidence="13 14" key="1">
    <citation type="submission" date="2017-06" db="EMBL/GenBank/DDBJ databases">
        <title>A platform for efficient transgenesis in Macrostomum lignano, a flatworm model organism for stem cell research.</title>
        <authorList>
            <person name="Berezikov E."/>
        </authorList>
    </citation>
    <scope>NUCLEOTIDE SEQUENCE [LARGE SCALE GENOMIC DNA]</scope>
    <source>
        <strain evidence="13">DV1</strain>
        <tissue evidence="13">Whole organism</tissue>
    </source>
</reference>
<name>A0A267E4S1_9PLAT</name>
<dbReference type="SUPFAM" id="SSF55785">
    <property type="entry name" value="PYP-like sensor domain (PAS domain)"/>
    <property type="match status" value="1"/>
</dbReference>
<dbReference type="InterPro" id="IPR003607">
    <property type="entry name" value="HD/PDEase_dom"/>
</dbReference>
<feature type="binding site" evidence="8">
    <location>
        <position position="765"/>
    </location>
    <ligand>
        <name>Zn(2+)</name>
        <dbReference type="ChEBI" id="CHEBI:29105"/>
        <label>1</label>
    </ligand>
</feature>
<evidence type="ECO:0000256" key="1">
    <source>
        <dbReference type="ARBA" id="ARBA00004703"/>
    </source>
</evidence>
<dbReference type="InterPro" id="IPR023174">
    <property type="entry name" value="PDEase_CS"/>
</dbReference>
<dbReference type="CDD" id="cd00077">
    <property type="entry name" value="HDc"/>
    <property type="match status" value="1"/>
</dbReference>
<keyword evidence="5" id="KW-0114">cAMP</keyword>
<feature type="domain" description="PAS" evidence="11">
    <location>
        <begin position="200"/>
        <end position="248"/>
    </location>
</feature>
<dbReference type="InterPro" id="IPR013767">
    <property type="entry name" value="PAS_fold"/>
</dbReference>
<dbReference type="InterPro" id="IPR023088">
    <property type="entry name" value="PDEase"/>
</dbReference>
<feature type="binding site" evidence="8">
    <location>
        <position position="627"/>
    </location>
    <ligand>
        <name>Zn(2+)</name>
        <dbReference type="ChEBI" id="CHEBI:29105"/>
        <label>1</label>
    </ligand>
</feature>